<organism evidence="1 2">
    <name type="scientific">Trifolium medium</name>
    <dbReference type="NCBI Taxonomy" id="97028"/>
    <lineage>
        <taxon>Eukaryota</taxon>
        <taxon>Viridiplantae</taxon>
        <taxon>Streptophyta</taxon>
        <taxon>Embryophyta</taxon>
        <taxon>Tracheophyta</taxon>
        <taxon>Spermatophyta</taxon>
        <taxon>Magnoliopsida</taxon>
        <taxon>eudicotyledons</taxon>
        <taxon>Gunneridae</taxon>
        <taxon>Pentapetalae</taxon>
        <taxon>rosids</taxon>
        <taxon>fabids</taxon>
        <taxon>Fabales</taxon>
        <taxon>Fabaceae</taxon>
        <taxon>Papilionoideae</taxon>
        <taxon>50 kb inversion clade</taxon>
        <taxon>NPAAA clade</taxon>
        <taxon>Hologalegina</taxon>
        <taxon>IRL clade</taxon>
        <taxon>Trifolieae</taxon>
        <taxon>Trifolium</taxon>
    </lineage>
</organism>
<feature type="non-terminal residue" evidence="1">
    <location>
        <position position="71"/>
    </location>
</feature>
<protein>
    <submittedName>
        <fullName evidence="1">Gag-pol polyprotein</fullName>
    </submittedName>
</protein>
<dbReference type="EMBL" id="LXQA010782901">
    <property type="protein sequence ID" value="MCI70786.1"/>
    <property type="molecule type" value="Genomic_DNA"/>
</dbReference>
<dbReference type="Proteomes" id="UP000265520">
    <property type="component" value="Unassembled WGS sequence"/>
</dbReference>
<evidence type="ECO:0000313" key="2">
    <source>
        <dbReference type="Proteomes" id="UP000265520"/>
    </source>
</evidence>
<dbReference type="AlphaFoldDB" id="A0A392UEE4"/>
<keyword evidence="2" id="KW-1185">Reference proteome</keyword>
<evidence type="ECO:0000313" key="1">
    <source>
        <dbReference type="EMBL" id="MCI70786.1"/>
    </source>
</evidence>
<reference evidence="1 2" key="1">
    <citation type="journal article" date="2018" name="Front. Plant Sci.">
        <title>Red Clover (Trifolium pratense) and Zigzag Clover (T. medium) - A Picture of Genomic Similarities and Differences.</title>
        <authorList>
            <person name="Dluhosova J."/>
            <person name="Istvanek J."/>
            <person name="Nedelnik J."/>
            <person name="Repkova J."/>
        </authorList>
    </citation>
    <scope>NUCLEOTIDE SEQUENCE [LARGE SCALE GENOMIC DNA]</scope>
    <source>
        <strain evidence="2">cv. 10/8</strain>
        <tissue evidence="1">Leaf</tissue>
    </source>
</reference>
<proteinExistence type="predicted"/>
<comment type="caution">
    <text evidence="1">The sequence shown here is derived from an EMBL/GenBank/DDBJ whole genome shotgun (WGS) entry which is preliminary data.</text>
</comment>
<sequence length="71" mass="8248">MKVDELIGSLQTFDMALDDRTEKKHKNMAFVYEESLNDDLSEAIALISKKFNKSLNKLQARWRTNVPDKMS</sequence>
<accession>A0A392UEE4</accession>
<name>A0A392UEE4_9FABA</name>